<evidence type="ECO:0000313" key="2">
    <source>
        <dbReference type="EMBL" id="PWB94058.1"/>
    </source>
</evidence>
<reference evidence="2 3" key="1">
    <citation type="journal article" date="2018" name="Appl. Microbiol. Biotechnol.">
        <title>Co-cultivation of the strictly anaerobic methanogen Methanosarcina barkeri with aerobic methanotrophs in an oxygen-limited membrane bioreactor.</title>
        <authorList>
            <person name="In 't Zandt M.H."/>
            <person name="van den Bosch T.J.M."/>
            <person name="Rijkers R."/>
            <person name="van Kessel M.A.H.J."/>
            <person name="Jetten M.S.M."/>
            <person name="Welte C.U."/>
        </authorList>
    </citation>
    <scope>NUCLEOTIDE SEQUENCE [LARGE SCALE GENOMIC DNA]</scope>
    <source>
        <strain evidence="2 3">DSM 17706</strain>
    </source>
</reference>
<organism evidence="2 3">
    <name type="scientific">Methylosinus sporium</name>
    <dbReference type="NCBI Taxonomy" id="428"/>
    <lineage>
        <taxon>Bacteria</taxon>
        <taxon>Pseudomonadati</taxon>
        <taxon>Pseudomonadota</taxon>
        <taxon>Alphaproteobacteria</taxon>
        <taxon>Hyphomicrobiales</taxon>
        <taxon>Methylocystaceae</taxon>
        <taxon>Methylosinus</taxon>
    </lineage>
</organism>
<gene>
    <name evidence="2" type="ORF">C5689_09885</name>
</gene>
<comment type="caution">
    <text evidence="2">The sequence shown here is derived from an EMBL/GenBank/DDBJ whole genome shotgun (WGS) entry which is preliminary data.</text>
</comment>
<dbReference type="AlphaFoldDB" id="A0A2U1SR16"/>
<feature type="compositionally biased region" description="Polar residues" evidence="1">
    <location>
        <begin position="1"/>
        <end position="11"/>
    </location>
</feature>
<keyword evidence="3" id="KW-1185">Reference proteome</keyword>
<accession>A0A2U1SR16</accession>
<protein>
    <submittedName>
        <fullName evidence="2">Uncharacterized protein</fullName>
    </submittedName>
</protein>
<sequence length="94" mass="10430">MIFRRSPSSRAAQPEMSGDALSENRIATSGARQTPRETFDRVARRIVSKAFFRSRPTRRTRMISTAAFAATPCFSGRAASCRGDALCWTAPMWA</sequence>
<dbReference type="EMBL" id="PUIV01000012">
    <property type="protein sequence ID" value="PWB94058.1"/>
    <property type="molecule type" value="Genomic_DNA"/>
</dbReference>
<dbReference type="Proteomes" id="UP000245137">
    <property type="component" value="Unassembled WGS sequence"/>
</dbReference>
<evidence type="ECO:0000313" key="3">
    <source>
        <dbReference type="Proteomes" id="UP000245137"/>
    </source>
</evidence>
<name>A0A2U1SR16_METSR</name>
<evidence type="ECO:0000256" key="1">
    <source>
        <dbReference type="SAM" id="MobiDB-lite"/>
    </source>
</evidence>
<feature type="region of interest" description="Disordered" evidence="1">
    <location>
        <begin position="1"/>
        <end position="39"/>
    </location>
</feature>
<proteinExistence type="predicted"/>